<evidence type="ECO:0000259" key="3">
    <source>
        <dbReference type="Pfam" id="PF11738"/>
    </source>
</evidence>
<evidence type="ECO:0000313" key="5">
    <source>
        <dbReference type="Proteomes" id="UP000282184"/>
    </source>
</evidence>
<feature type="chain" id="PRO_5019485038" evidence="2">
    <location>
        <begin position="18"/>
        <end position="397"/>
    </location>
</feature>
<keyword evidence="2" id="KW-0732">Signal</keyword>
<dbReference type="Pfam" id="PF11738">
    <property type="entry name" value="DUF3298"/>
    <property type="match status" value="1"/>
</dbReference>
<dbReference type="OrthoDB" id="594879at2"/>
<dbReference type="InterPro" id="IPR037126">
    <property type="entry name" value="PdaC/RsiV-like_sf"/>
</dbReference>
<evidence type="ECO:0000256" key="2">
    <source>
        <dbReference type="SAM" id="SignalP"/>
    </source>
</evidence>
<feature type="compositionally biased region" description="Low complexity" evidence="1">
    <location>
        <begin position="26"/>
        <end position="64"/>
    </location>
</feature>
<dbReference type="EMBL" id="RXOF01000002">
    <property type="protein sequence ID" value="RTQ52557.1"/>
    <property type="molecule type" value="Genomic_DNA"/>
</dbReference>
<accession>A0A431U8H8</accession>
<reference evidence="4 5" key="1">
    <citation type="submission" date="2018-12" db="EMBL/GenBank/DDBJ databases">
        <title>Hymenobacter gummosus sp. nov., isolated from a spring.</title>
        <authorList>
            <person name="Nie L."/>
        </authorList>
    </citation>
    <scope>NUCLEOTIDE SEQUENCE [LARGE SCALE GENOMIC DNA]</scope>
    <source>
        <strain evidence="4 5">KCTC 52166</strain>
    </source>
</reference>
<keyword evidence="5" id="KW-1185">Reference proteome</keyword>
<dbReference type="AlphaFoldDB" id="A0A431U8H8"/>
<gene>
    <name evidence="4" type="ORF">EJV47_05975</name>
</gene>
<dbReference type="RefSeq" id="WP_126692213.1">
    <property type="nucleotide sequence ID" value="NZ_RXOF01000002.1"/>
</dbReference>
<feature type="domain" description="DUF3298" evidence="3">
    <location>
        <begin position="325"/>
        <end position="375"/>
    </location>
</feature>
<proteinExistence type="predicted"/>
<dbReference type="Proteomes" id="UP000282184">
    <property type="component" value="Unassembled WGS sequence"/>
</dbReference>
<evidence type="ECO:0000313" key="4">
    <source>
        <dbReference type="EMBL" id="RTQ52557.1"/>
    </source>
</evidence>
<feature type="signal peptide" evidence="2">
    <location>
        <begin position="1"/>
        <end position="17"/>
    </location>
</feature>
<feature type="region of interest" description="Disordered" evidence="1">
    <location>
        <begin position="25"/>
        <end position="64"/>
    </location>
</feature>
<protein>
    <submittedName>
        <fullName evidence="4">DUF3298 domain-containing protein</fullName>
    </submittedName>
</protein>
<evidence type="ECO:0000256" key="1">
    <source>
        <dbReference type="SAM" id="MobiDB-lite"/>
    </source>
</evidence>
<dbReference type="InterPro" id="IPR021729">
    <property type="entry name" value="DUF3298"/>
</dbReference>
<dbReference type="PROSITE" id="PS51257">
    <property type="entry name" value="PROKAR_LIPOPROTEIN"/>
    <property type="match status" value="1"/>
</dbReference>
<dbReference type="Gene3D" id="3.90.640.20">
    <property type="entry name" value="Heat-shock cognate protein, ATPase"/>
    <property type="match status" value="1"/>
</dbReference>
<sequence length="397" mass="43839">MLIMRCWPLAGCLLLAAACESRRPTTETATPPAQAGKTTIAADSGATAADSAAGAPKPAAPDSAAAPAAPVVQAWRRYVGTVGTAPVVLELETVGSAPVQGHYFYHRGRGGRLMLHSNRTRPGQPLTLQESDQDRATGRWQTRQPLGPVLSGTWYSPDGRRQLPFRLREDYTDGVRYTINTYSRQFESADCAPGEEQVSEAQWDELRLRPPVSAALGRVKRHFDQLEHMAEPCIDSKETVEVTYNADFLLSVEQFHHEFAAGTPHPTGYYSYATFDLRTGRALPLAELLRPDFELPLRRLLSARLRTDPGYADFYQGEIEGDSTQTRWPLGPDGQPLVSLPHSGYYLTPAGVGFQYNMYEIGPYVMGPQLVELSYRDIRPLVRPGSALARLLQRRGL</sequence>
<name>A0A431U8H8_9BACT</name>
<organism evidence="4 5">
    <name type="scientific">Hymenobacter gummosus</name>
    <dbReference type="NCBI Taxonomy" id="1776032"/>
    <lineage>
        <taxon>Bacteria</taxon>
        <taxon>Pseudomonadati</taxon>
        <taxon>Bacteroidota</taxon>
        <taxon>Cytophagia</taxon>
        <taxon>Cytophagales</taxon>
        <taxon>Hymenobacteraceae</taxon>
        <taxon>Hymenobacter</taxon>
    </lineage>
</organism>
<comment type="caution">
    <text evidence="4">The sequence shown here is derived from an EMBL/GenBank/DDBJ whole genome shotgun (WGS) entry which is preliminary data.</text>
</comment>